<evidence type="ECO:0000313" key="2">
    <source>
        <dbReference type="Proteomes" id="UP000828251"/>
    </source>
</evidence>
<keyword evidence="2" id="KW-1185">Reference proteome</keyword>
<reference evidence="1 2" key="1">
    <citation type="journal article" date="2021" name="Plant Biotechnol. J.">
        <title>Multi-omics assisted identification of the key and species-specific regulatory components of drought-tolerant mechanisms in Gossypium stocksii.</title>
        <authorList>
            <person name="Yu D."/>
            <person name="Ke L."/>
            <person name="Zhang D."/>
            <person name="Wu Y."/>
            <person name="Sun Y."/>
            <person name="Mei J."/>
            <person name="Sun J."/>
            <person name="Sun Y."/>
        </authorList>
    </citation>
    <scope>NUCLEOTIDE SEQUENCE [LARGE SCALE GENOMIC DNA]</scope>
    <source>
        <strain evidence="2">cv. E1</strain>
        <tissue evidence="1">Leaf</tissue>
    </source>
</reference>
<feature type="non-terminal residue" evidence="1">
    <location>
        <position position="161"/>
    </location>
</feature>
<sequence length="161" mass="19528">MNTSCQIDELKKEIELILRDESLANDAKKEGIYWAQRAKKIWLSLGDRNTRFFYQSTIQRRNRNKILRIKVDEKDRRIWPFNFDGKYSVKSRYIELKRQILHIIFDMPTSFQIDKTIWNYRWKIKIPNKSRCDQVMVEKIVNSRVLIHKKKMALAEIIHSL</sequence>
<protein>
    <submittedName>
        <fullName evidence="1">Uncharacterized protein</fullName>
    </submittedName>
</protein>
<proteinExistence type="predicted"/>
<organism evidence="1 2">
    <name type="scientific">Gossypium stocksii</name>
    <dbReference type="NCBI Taxonomy" id="47602"/>
    <lineage>
        <taxon>Eukaryota</taxon>
        <taxon>Viridiplantae</taxon>
        <taxon>Streptophyta</taxon>
        <taxon>Embryophyta</taxon>
        <taxon>Tracheophyta</taxon>
        <taxon>Spermatophyta</taxon>
        <taxon>Magnoliopsida</taxon>
        <taxon>eudicotyledons</taxon>
        <taxon>Gunneridae</taxon>
        <taxon>Pentapetalae</taxon>
        <taxon>rosids</taxon>
        <taxon>malvids</taxon>
        <taxon>Malvales</taxon>
        <taxon>Malvaceae</taxon>
        <taxon>Malvoideae</taxon>
        <taxon>Gossypium</taxon>
    </lineage>
</organism>
<accession>A0A9D3V6F1</accession>
<dbReference type="OrthoDB" id="1436718at2759"/>
<dbReference type="Proteomes" id="UP000828251">
    <property type="component" value="Unassembled WGS sequence"/>
</dbReference>
<comment type="caution">
    <text evidence="1">The sequence shown here is derived from an EMBL/GenBank/DDBJ whole genome shotgun (WGS) entry which is preliminary data.</text>
</comment>
<dbReference type="EMBL" id="JAIQCV010000008">
    <property type="protein sequence ID" value="KAH1073089.1"/>
    <property type="molecule type" value="Genomic_DNA"/>
</dbReference>
<name>A0A9D3V6F1_9ROSI</name>
<dbReference type="AlphaFoldDB" id="A0A9D3V6F1"/>
<gene>
    <name evidence="1" type="ORF">J1N35_025417</name>
</gene>
<evidence type="ECO:0000313" key="1">
    <source>
        <dbReference type="EMBL" id="KAH1073089.1"/>
    </source>
</evidence>